<feature type="domain" description="Integrase catalytic" evidence="2">
    <location>
        <begin position="256"/>
        <end position="460"/>
    </location>
</feature>
<dbReference type="PANTHER" id="PTHR11439:SF467">
    <property type="entry name" value="INTEGRASE CATALYTIC DOMAIN-CONTAINING PROTEIN"/>
    <property type="match status" value="1"/>
</dbReference>
<sequence>MGSAKFDIEKFTRKNDFGLWRVKMRVFLVQQGIVEALQGPTTLPTAMPEKERNSILEKAHSAIILSLGDKALREVSRETTTQALWAKLELLYMTKSLANILFLKQRLYSFKMHEEKSISEQIDEFTKIIDDLENIDVKMEDEDKALLLLNSIPKSYEHFKDAMLYGRNIRDGLTVRGRSDRRDSRNNQKRSRSRKVKKSGNQSSKGPFKCYHFHKEDHFKRNYPDRKKKYQEKPKDSREVSVVSDVYDSAEALVITESEPSKEWILDSDNKACKVVGSGTIMIRMFDGAERILQHVRVTKGSLIAMKGVRSNGLYSLIGRTVIGNSSNVAQSETDKARLWQMRLGHATRVKFSTGTHTTKKPLDYVHIDLWGPARTQTHGDGRKNGITRHKTVRNTPQQNGLAERMNRTLLKRVRCMLLNAGLPKSFWGEAVSTACYLINRCPSIAIGMKTPLEMWYGKPVNYNNLKVFNVVFDESKMANLQSYVTKNSVTKEGIPIEVEMHQQQTLADQRTGVHDQGGKNQQEAEPETRFDDYNMMRDRQRRTIRPPERYGHVDLISYTLNVAEEIEEVEPNNFKELVDRPKNQRVVGCKWIFKKKEGIPSVEKARLILALVAQYDLELEQLDVKTAFLHGELKETIYMDQPDGYCTLETKDKVCLLKKSLYRLKQSPRQWYKRFDEFMLRIGFARSNYDSCVYMRKKDEKISTYLLLYVDDMLVASKSKEEVQKIKDMLNSEFDMKDLGPATKILGMEITRDIKKSSLFLSQKSYIQKVLTRFNMNKAKKVTTPIGQHFRLSNSQAPGSIMYGMVYCRSDLAYAVSVISRFMVNPGQAHWEAFKWTLRYLRGSIDTRKSLTGFVFTIFGTAVSWKSNLQSVVALSTTVAEYITVTEAIKEAMLLKGMVEELGIQQNVVTVFCDNQSTIHLTRNQVFHERSKHIDVKLHFVRDMVAKGSIIVENISTEENPADMLTKALPAAKFRHCLDLVNSIEK</sequence>
<dbReference type="GO" id="GO:0003676">
    <property type="term" value="F:nucleic acid binding"/>
    <property type="evidence" value="ECO:0007669"/>
    <property type="project" value="InterPro"/>
</dbReference>
<accession>A0A6A2YWI7</accession>
<gene>
    <name evidence="3" type="ORF">F3Y22_tig00111166pilonHSYRG00202</name>
</gene>
<feature type="compositionally biased region" description="Basic and acidic residues" evidence="1">
    <location>
        <begin position="177"/>
        <end position="186"/>
    </location>
</feature>
<dbReference type="AlphaFoldDB" id="A0A6A2YWI7"/>
<dbReference type="PANTHER" id="PTHR11439">
    <property type="entry name" value="GAG-POL-RELATED RETROTRANSPOSON"/>
    <property type="match status" value="1"/>
</dbReference>
<dbReference type="Gene3D" id="3.30.420.10">
    <property type="entry name" value="Ribonuclease H-like superfamily/Ribonuclease H"/>
    <property type="match status" value="1"/>
</dbReference>
<evidence type="ECO:0000259" key="2">
    <source>
        <dbReference type="PROSITE" id="PS50994"/>
    </source>
</evidence>
<dbReference type="Proteomes" id="UP000436088">
    <property type="component" value="Unassembled WGS sequence"/>
</dbReference>
<dbReference type="InterPro" id="IPR036397">
    <property type="entry name" value="RNaseH_sf"/>
</dbReference>
<keyword evidence="4" id="KW-1185">Reference proteome</keyword>
<proteinExistence type="predicted"/>
<protein>
    <recommendedName>
        <fullName evidence="2">Integrase catalytic domain-containing protein</fullName>
    </recommendedName>
</protein>
<reference evidence="3" key="1">
    <citation type="submission" date="2019-09" db="EMBL/GenBank/DDBJ databases">
        <title>Draft genome information of white flower Hibiscus syriacus.</title>
        <authorList>
            <person name="Kim Y.-M."/>
        </authorList>
    </citation>
    <scope>NUCLEOTIDE SEQUENCE [LARGE SCALE GENOMIC DNA]</scope>
    <source>
        <strain evidence="3">YM2019G1</strain>
    </source>
</reference>
<dbReference type="Pfam" id="PF14223">
    <property type="entry name" value="Retrotran_gag_2"/>
    <property type="match status" value="1"/>
</dbReference>
<dbReference type="CDD" id="cd09272">
    <property type="entry name" value="RNase_HI_RT_Ty1"/>
    <property type="match status" value="1"/>
</dbReference>
<feature type="region of interest" description="Disordered" evidence="1">
    <location>
        <begin position="175"/>
        <end position="208"/>
    </location>
</feature>
<dbReference type="InterPro" id="IPR012337">
    <property type="entry name" value="RNaseH-like_sf"/>
</dbReference>
<name>A0A6A2YWI7_HIBSY</name>
<evidence type="ECO:0000313" key="3">
    <source>
        <dbReference type="EMBL" id="KAE8683864.1"/>
    </source>
</evidence>
<feature type="compositionally biased region" description="Basic residues" evidence="1">
    <location>
        <begin position="187"/>
        <end position="198"/>
    </location>
</feature>
<dbReference type="SUPFAM" id="SSF53098">
    <property type="entry name" value="Ribonuclease H-like"/>
    <property type="match status" value="1"/>
</dbReference>
<dbReference type="GO" id="GO:0015074">
    <property type="term" value="P:DNA integration"/>
    <property type="evidence" value="ECO:0007669"/>
    <property type="project" value="InterPro"/>
</dbReference>
<dbReference type="PROSITE" id="PS50994">
    <property type="entry name" value="INTEGRASE"/>
    <property type="match status" value="1"/>
</dbReference>
<dbReference type="InterPro" id="IPR013103">
    <property type="entry name" value="RVT_2"/>
</dbReference>
<dbReference type="EMBL" id="VEPZ02001257">
    <property type="protein sequence ID" value="KAE8683864.1"/>
    <property type="molecule type" value="Genomic_DNA"/>
</dbReference>
<dbReference type="InterPro" id="IPR001584">
    <property type="entry name" value="Integrase_cat-core"/>
</dbReference>
<dbReference type="Pfam" id="PF07727">
    <property type="entry name" value="RVT_2"/>
    <property type="match status" value="1"/>
</dbReference>
<dbReference type="InterPro" id="IPR043502">
    <property type="entry name" value="DNA/RNA_pol_sf"/>
</dbReference>
<organism evidence="3 4">
    <name type="scientific">Hibiscus syriacus</name>
    <name type="common">Rose of Sharon</name>
    <dbReference type="NCBI Taxonomy" id="106335"/>
    <lineage>
        <taxon>Eukaryota</taxon>
        <taxon>Viridiplantae</taxon>
        <taxon>Streptophyta</taxon>
        <taxon>Embryophyta</taxon>
        <taxon>Tracheophyta</taxon>
        <taxon>Spermatophyta</taxon>
        <taxon>Magnoliopsida</taxon>
        <taxon>eudicotyledons</taxon>
        <taxon>Gunneridae</taxon>
        <taxon>Pentapetalae</taxon>
        <taxon>rosids</taxon>
        <taxon>malvids</taxon>
        <taxon>Malvales</taxon>
        <taxon>Malvaceae</taxon>
        <taxon>Malvoideae</taxon>
        <taxon>Hibiscus</taxon>
    </lineage>
</organism>
<evidence type="ECO:0000256" key="1">
    <source>
        <dbReference type="SAM" id="MobiDB-lite"/>
    </source>
</evidence>
<evidence type="ECO:0000313" key="4">
    <source>
        <dbReference type="Proteomes" id="UP000436088"/>
    </source>
</evidence>
<feature type="region of interest" description="Disordered" evidence="1">
    <location>
        <begin position="510"/>
        <end position="530"/>
    </location>
</feature>
<comment type="caution">
    <text evidence="3">The sequence shown here is derived from an EMBL/GenBank/DDBJ whole genome shotgun (WGS) entry which is preliminary data.</text>
</comment>
<dbReference type="SUPFAM" id="SSF56672">
    <property type="entry name" value="DNA/RNA polymerases"/>
    <property type="match status" value="1"/>
</dbReference>